<dbReference type="RefSeq" id="WP_053237588.1">
    <property type="nucleotide sequence ID" value="NZ_CP011125.1"/>
</dbReference>
<dbReference type="InterPro" id="IPR022669">
    <property type="entry name" value="Ribosomal_uL2_C"/>
</dbReference>
<keyword evidence="5" id="KW-0699">rRNA-binding</keyword>
<organism evidence="9 10">
    <name type="scientific">Sandaracinus amylolyticus</name>
    <dbReference type="NCBI Taxonomy" id="927083"/>
    <lineage>
        <taxon>Bacteria</taxon>
        <taxon>Pseudomonadati</taxon>
        <taxon>Myxococcota</taxon>
        <taxon>Polyangia</taxon>
        <taxon>Polyangiales</taxon>
        <taxon>Sandaracinaceae</taxon>
        <taxon>Sandaracinus</taxon>
    </lineage>
</organism>
<gene>
    <name evidence="5" type="primary">rplB</name>
    <name evidence="9" type="ORF">DB32_007789</name>
</gene>
<dbReference type="InterPro" id="IPR012340">
    <property type="entry name" value="NA-bd_OB-fold"/>
</dbReference>
<dbReference type="Gene3D" id="2.40.50.140">
    <property type="entry name" value="Nucleic acid-binding proteins"/>
    <property type="match status" value="1"/>
</dbReference>
<dbReference type="SMART" id="SM01382">
    <property type="entry name" value="Ribosomal_L2_C"/>
    <property type="match status" value="1"/>
</dbReference>
<dbReference type="SMART" id="SM01383">
    <property type="entry name" value="Ribosomal_L2"/>
    <property type="match status" value="1"/>
</dbReference>
<evidence type="ECO:0000256" key="5">
    <source>
        <dbReference type="HAMAP-Rule" id="MF_01320"/>
    </source>
</evidence>
<dbReference type="GO" id="GO:0015934">
    <property type="term" value="C:large ribosomal subunit"/>
    <property type="evidence" value="ECO:0007669"/>
    <property type="project" value="InterPro"/>
</dbReference>
<sequence>MAIRKFKPTSAGRRHFEVPDFSVLTKGAAVERKLTESQHSKAGRNNSGRITSRFRGGGHKRRYRVIDFKRNKIGVPAKVHSIQYDPNRSARVALLHYLDGEKAYILAPDGLKQGDTVVSSKNADITPGNALRLRFIPVGTMVHNIELKIGKGGQLVRSAGAAAQLMAKDGEYAQVRLPSGEVRMVHLNCRATVGQVSNLQHARVSHGKAGRTRWLGRRPHNRGVAMNPVDHPMGGGEGRTSGGRHPCSPWGQLAKGLKTRTNKTSDKFIVKRRDK</sequence>
<dbReference type="HAMAP" id="MF_01320_B">
    <property type="entry name" value="Ribosomal_uL2_B"/>
    <property type="match status" value="1"/>
</dbReference>
<feature type="region of interest" description="Disordered" evidence="6">
    <location>
        <begin position="205"/>
        <end position="275"/>
    </location>
</feature>
<dbReference type="OrthoDB" id="9778722at2"/>
<dbReference type="GO" id="GO:0016740">
    <property type="term" value="F:transferase activity"/>
    <property type="evidence" value="ECO:0007669"/>
    <property type="project" value="InterPro"/>
</dbReference>
<accession>A0A0F6W9B4</accession>
<feature type="domain" description="Large ribosomal subunit protein uL2 RNA-binding" evidence="8">
    <location>
        <begin position="43"/>
        <end position="119"/>
    </location>
</feature>
<comment type="function">
    <text evidence="5">One of the primary rRNA binding proteins. Required for association of the 30S and 50S subunits to form the 70S ribosome, for tRNA binding and peptide bond formation. It has been suggested to have peptidyltransferase activity; this is somewhat controversial. Makes several contacts with the 16S rRNA in the 70S ribosome.</text>
</comment>
<dbReference type="GO" id="GO:0003735">
    <property type="term" value="F:structural constituent of ribosome"/>
    <property type="evidence" value="ECO:0007669"/>
    <property type="project" value="InterPro"/>
</dbReference>
<dbReference type="EMBL" id="CP011125">
    <property type="protein sequence ID" value="AKF10640.1"/>
    <property type="molecule type" value="Genomic_DNA"/>
</dbReference>
<evidence type="ECO:0000256" key="4">
    <source>
        <dbReference type="ARBA" id="ARBA00035242"/>
    </source>
</evidence>
<evidence type="ECO:0000259" key="7">
    <source>
        <dbReference type="SMART" id="SM01382"/>
    </source>
</evidence>
<keyword evidence="3 5" id="KW-0687">Ribonucleoprotein</keyword>
<evidence type="ECO:0000256" key="1">
    <source>
        <dbReference type="ARBA" id="ARBA00005636"/>
    </source>
</evidence>
<dbReference type="InterPro" id="IPR014722">
    <property type="entry name" value="Rib_uL2_dom2"/>
</dbReference>
<feature type="compositionally biased region" description="Basic and acidic residues" evidence="6">
    <location>
        <begin position="263"/>
        <end position="275"/>
    </location>
</feature>
<dbReference type="FunFam" id="2.30.30.30:FF:000001">
    <property type="entry name" value="50S ribosomal protein L2"/>
    <property type="match status" value="1"/>
</dbReference>
<dbReference type="Pfam" id="PF03947">
    <property type="entry name" value="Ribosomal_L2_C"/>
    <property type="match status" value="1"/>
</dbReference>
<feature type="compositionally biased region" description="Basic residues" evidence="6">
    <location>
        <begin position="205"/>
        <end position="221"/>
    </location>
</feature>
<keyword evidence="5" id="KW-0694">RNA-binding</keyword>
<dbReference type="PROSITE" id="PS00467">
    <property type="entry name" value="RIBOSOMAL_L2"/>
    <property type="match status" value="1"/>
</dbReference>
<dbReference type="InterPro" id="IPR005880">
    <property type="entry name" value="Ribosomal_uL2_bac/org-type"/>
</dbReference>
<dbReference type="Pfam" id="PF00181">
    <property type="entry name" value="Ribosomal_L2_N"/>
    <property type="match status" value="1"/>
</dbReference>
<dbReference type="NCBIfam" id="TIGR01171">
    <property type="entry name" value="rplB_bact"/>
    <property type="match status" value="1"/>
</dbReference>
<dbReference type="InterPro" id="IPR002171">
    <property type="entry name" value="Ribosomal_uL2"/>
</dbReference>
<dbReference type="SUPFAM" id="SSF50249">
    <property type="entry name" value="Nucleic acid-binding proteins"/>
    <property type="match status" value="1"/>
</dbReference>
<keyword evidence="10" id="KW-1185">Reference proteome</keyword>
<comment type="similarity">
    <text evidence="1 5">Belongs to the universal ribosomal protein uL2 family.</text>
</comment>
<evidence type="ECO:0000256" key="6">
    <source>
        <dbReference type="SAM" id="MobiDB-lite"/>
    </source>
</evidence>
<dbReference type="InterPro" id="IPR014726">
    <property type="entry name" value="Ribosomal_uL2_dom3"/>
</dbReference>
<dbReference type="Gene3D" id="2.30.30.30">
    <property type="match status" value="1"/>
</dbReference>
<keyword evidence="2 5" id="KW-0689">Ribosomal protein</keyword>
<dbReference type="PIRSF" id="PIRSF002158">
    <property type="entry name" value="Ribosomal_L2"/>
    <property type="match status" value="1"/>
</dbReference>
<dbReference type="PANTHER" id="PTHR13691">
    <property type="entry name" value="RIBOSOMAL PROTEIN L2"/>
    <property type="match status" value="1"/>
</dbReference>
<dbReference type="GO" id="GO:0019843">
    <property type="term" value="F:rRNA binding"/>
    <property type="evidence" value="ECO:0007669"/>
    <property type="project" value="UniProtKB-UniRule"/>
</dbReference>
<evidence type="ECO:0000313" key="10">
    <source>
        <dbReference type="Proteomes" id="UP000034883"/>
    </source>
</evidence>
<dbReference type="Gene3D" id="4.10.950.10">
    <property type="entry name" value="Ribosomal protein L2, domain 3"/>
    <property type="match status" value="1"/>
</dbReference>
<reference evidence="9 10" key="1">
    <citation type="submission" date="2015-03" db="EMBL/GenBank/DDBJ databases">
        <title>Genome assembly of Sandaracinus amylolyticus DSM 53668.</title>
        <authorList>
            <person name="Sharma G."/>
            <person name="Subramanian S."/>
        </authorList>
    </citation>
    <scope>NUCLEOTIDE SEQUENCE [LARGE SCALE GENOMIC DNA]</scope>
    <source>
        <strain evidence="9 10">DSM 53668</strain>
    </source>
</reference>
<evidence type="ECO:0000256" key="3">
    <source>
        <dbReference type="ARBA" id="ARBA00023274"/>
    </source>
</evidence>
<dbReference type="FunFam" id="2.40.50.140:FF:000003">
    <property type="entry name" value="50S ribosomal protein L2"/>
    <property type="match status" value="1"/>
</dbReference>
<evidence type="ECO:0000256" key="2">
    <source>
        <dbReference type="ARBA" id="ARBA00022980"/>
    </source>
</evidence>
<dbReference type="GO" id="GO:0002181">
    <property type="term" value="P:cytoplasmic translation"/>
    <property type="evidence" value="ECO:0007669"/>
    <property type="project" value="TreeGrafter"/>
</dbReference>
<dbReference type="KEGG" id="samy:DB32_007789"/>
<dbReference type="STRING" id="927083.DB32_007789"/>
<dbReference type="InterPro" id="IPR008991">
    <property type="entry name" value="Translation_prot_SH3-like_sf"/>
</dbReference>
<feature type="domain" description="Large ribosomal subunit protein uL2 C-terminal" evidence="7">
    <location>
        <begin position="125"/>
        <end position="253"/>
    </location>
</feature>
<dbReference type="InterPro" id="IPR022666">
    <property type="entry name" value="Ribosomal_uL2_RNA-bd_dom"/>
</dbReference>
<name>A0A0F6W9B4_9BACT</name>
<protein>
    <recommendedName>
        <fullName evidence="4 5">Large ribosomal subunit protein uL2</fullName>
    </recommendedName>
</protein>
<evidence type="ECO:0000259" key="8">
    <source>
        <dbReference type="SMART" id="SM01383"/>
    </source>
</evidence>
<dbReference type="AlphaFoldDB" id="A0A0F6W9B4"/>
<dbReference type="Proteomes" id="UP000034883">
    <property type="component" value="Chromosome"/>
</dbReference>
<proteinExistence type="inferred from homology"/>
<dbReference type="PANTHER" id="PTHR13691:SF5">
    <property type="entry name" value="LARGE RIBOSOMAL SUBUNIT PROTEIN UL2M"/>
    <property type="match status" value="1"/>
</dbReference>
<dbReference type="FunFam" id="4.10.950.10:FF:000001">
    <property type="entry name" value="50S ribosomal protein L2"/>
    <property type="match status" value="1"/>
</dbReference>
<dbReference type="SUPFAM" id="SSF50104">
    <property type="entry name" value="Translation proteins SH3-like domain"/>
    <property type="match status" value="1"/>
</dbReference>
<dbReference type="InterPro" id="IPR022671">
    <property type="entry name" value="Ribosomal_uL2_CS"/>
</dbReference>
<comment type="subunit">
    <text evidence="5">Part of the 50S ribosomal subunit. Forms a bridge to the 30S subunit in the 70S ribosome.</text>
</comment>
<evidence type="ECO:0000313" key="9">
    <source>
        <dbReference type="EMBL" id="AKF10640.1"/>
    </source>
</evidence>
<feature type="region of interest" description="Disordered" evidence="6">
    <location>
        <begin position="32"/>
        <end position="56"/>
    </location>
</feature>